<dbReference type="Pfam" id="PF00884">
    <property type="entry name" value="Sulfatase"/>
    <property type="match status" value="1"/>
</dbReference>
<feature type="domain" description="Sulfatase N-terminal" evidence="5">
    <location>
        <begin position="34"/>
        <end position="372"/>
    </location>
</feature>
<name>A0A0F9CY12_9ZZZZ</name>
<dbReference type="InterPro" id="IPR000917">
    <property type="entry name" value="Sulfatase_N"/>
</dbReference>
<reference evidence="6" key="1">
    <citation type="journal article" date="2015" name="Nature">
        <title>Complex archaea that bridge the gap between prokaryotes and eukaryotes.</title>
        <authorList>
            <person name="Spang A."/>
            <person name="Saw J.H."/>
            <person name="Jorgensen S.L."/>
            <person name="Zaremba-Niedzwiedzka K."/>
            <person name="Martijn J."/>
            <person name="Lind A.E."/>
            <person name="van Eijk R."/>
            <person name="Schleper C."/>
            <person name="Guy L."/>
            <person name="Ettema T.J."/>
        </authorList>
    </citation>
    <scope>NUCLEOTIDE SEQUENCE</scope>
</reference>
<sequence length="483" mass="55885">MKIPKMMKYSMFIMVVLFVCSSCGRKQKTENTKPDIVFILIDDQAWNVLSKDGRYTFLETPNLDQLSREGLVFENAFVTTSLCSPSRACFMTGCYAHTNGVYINEHRDPDPDVPFLPKVLQEAGYETAFFGKWHMKPGSEPREGFDYWLSFDGQGKYIDPDLNENGREFIEEGYMTDILTDYAVRWMEKPREKPYCLFLWHKAVHGPFTPAPRDSAAFPDAMIPEYENWYDDMEDKPEWIRRGWVYGVHNKPWKESEGKPVPGKIEPRPWDPKHPRMMNYLRAMLAVDDSYGRIKKTLEELETLDNTIIVFGSDNGFFIGAHQRGDKRLMYEESLRIPLMMRYPGMIEAGSSNSEFVLSIDVAPTLIELAGAEIPSEMQGASLVPLLKNEVVDWRKSFLYEYFQEAYAPGFVTISGVRTKKYKYIESPNLPDDINELYDLENDPGEMDNLINSPEYLTIRSEMIAEMEKLKAETGYFDPKVYK</sequence>
<proteinExistence type="inferred from homology"/>
<dbReference type="PROSITE" id="PS00523">
    <property type="entry name" value="SULFATASE_1"/>
    <property type="match status" value="1"/>
</dbReference>
<evidence type="ECO:0000259" key="5">
    <source>
        <dbReference type="Pfam" id="PF00884"/>
    </source>
</evidence>
<dbReference type="AlphaFoldDB" id="A0A0F9CY12"/>
<evidence type="ECO:0000256" key="4">
    <source>
        <dbReference type="ARBA" id="ARBA00023180"/>
    </source>
</evidence>
<dbReference type="GO" id="GO:0016787">
    <property type="term" value="F:hydrolase activity"/>
    <property type="evidence" value="ECO:0007669"/>
    <property type="project" value="UniProtKB-KW"/>
</dbReference>
<gene>
    <name evidence="6" type="ORF">LCGC14_2346530</name>
</gene>
<dbReference type="PANTHER" id="PTHR43108">
    <property type="entry name" value="N-ACETYLGLUCOSAMINE-6-SULFATASE FAMILY MEMBER"/>
    <property type="match status" value="1"/>
</dbReference>
<keyword evidence="3" id="KW-0378">Hydrolase</keyword>
<dbReference type="SUPFAM" id="SSF53649">
    <property type="entry name" value="Alkaline phosphatase-like"/>
    <property type="match status" value="1"/>
</dbReference>
<evidence type="ECO:0000256" key="3">
    <source>
        <dbReference type="ARBA" id="ARBA00022801"/>
    </source>
</evidence>
<protein>
    <recommendedName>
        <fullName evidence="5">Sulfatase N-terminal domain-containing protein</fullName>
    </recommendedName>
</protein>
<dbReference type="InterPro" id="IPR017850">
    <property type="entry name" value="Alkaline_phosphatase_core_sf"/>
</dbReference>
<dbReference type="PANTHER" id="PTHR43108:SF6">
    <property type="entry name" value="N-SULPHOGLUCOSAMINE SULPHOHYDROLASE"/>
    <property type="match status" value="1"/>
</dbReference>
<organism evidence="6">
    <name type="scientific">marine sediment metagenome</name>
    <dbReference type="NCBI Taxonomy" id="412755"/>
    <lineage>
        <taxon>unclassified sequences</taxon>
        <taxon>metagenomes</taxon>
        <taxon>ecological metagenomes</taxon>
    </lineage>
</organism>
<keyword evidence="2" id="KW-0732">Signal</keyword>
<dbReference type="Gene3D" id="3.40.720.10">
    <property type="entry name" value="Alkaline Phosphatase, subunit A"/>
    <property type="match status" value="1"/>
</dbReference>
<accession>A0A0F9CY12</accession>
<comment type="caution">
    <text evidence="6">The sequence shown here is derived from an EMBL/GenBank/DDBJ whole genome shotgun (WGS) entry which is preliminary data.</text>
</comment>
<evidence type="ECO:0000256" key="2">
    <source>
        <dbReference type="ARBA" id="ARBA00022729"/>
    </source>
</evidence>
<dbReference type="InterPro" id="IPR024607">
    <property type="entry name" value="Sulfatase_CS"/>
</dbReference>
<keyword evidence="4" id="KW-0325">Glycoprotein</keyword>
<evidence type="ECO:0000256" key="1">
    <source>
        <dbReference type="ARBA" id="ARBA00008779"/>
    </source>
</evidence>
<comment type="similarity">
    <text evidence="1">Belongs to the sulfatase family.</text>
</comment>
<dbReference type="CDD" id="cd16031">
    <property type="entry name" value="G6S_like"/>
    <property type="match status" value="1"/>
</dbReference>
<dbReference type="EMBL" id="LAZR01034067">
    <property type="protein sequence ID" value="KKL46341.1"/>
    <property type="molecule type" value="Genomic_DNA"/>
</dbReference>
<evidence type="ECO:0000313" key="6">
    <source>
        <dbReference type="EMBL" id="KKL46341.1"/>
    </source>
</evidence>